<comment type="caution">
    <text evidence="2">The sequence shown here is derived from an EMBL/GenBank/DDBJ whole genome shotgun (WGS) entry which is preliminary data.</text>
</comment>
<organism evidence="2 3">
    <name type="scientific">Didymella rabiei</name>
    <name type="common">Chickpea ascochyta blight fungus</name>
    <name type="synonym">Mycosphaerella rabiei</name>
    <dbReference type="NCBI Taxonomy" id="5454"/>
    <lineage>
        <taxon>Eukaryota</taxon>
        <taxon>Fungi</taxon>
        <taxon>Dikarya</taxon>
        <taxon>Ascomycota</taxon>
        <taxon>Pezizomycotina</taxon>
        <taxon>Dothideomycetes</taxon>
        <taxon>Pleosporomycetidae</taxon>
        <taxon>Pleosporales</taxon>
        <taxon>Pleosporineae</taxon>
        <taxon>Didymellaceae</taxon>
        <taxon>Ascochyta</taxon>
    </lineage>
</organism>
<keyword evidence="3" id="KW-1185">Reference proteome</keyword>
<accession>A0A162WL85</accession>
<keyword evidence="1" id="KW-0812">Transmembrane</keyword>
<keyword evidence="1" id="KW-0472">Membrane</keyword>
<dbReference type="AlphaFoldDB" id="A0A162WL85"/>
<protein>
    <submittedName>
        <fullName evidence="2">Uncharacterized protein</fullName>
    </submittedName>
</protein>
<sequence>MDQFTSAVSTEHQAAAVQNHVEVRVAAKTSIYSAKTSIYSAKTFIYSAKTFIYSAKTFIYSALHFIYSALHFIFFQRSCASGRPAALCEACSPLSGSGKACLDFADKVVMNVNL</sequence>
<evidence type="ECO:0000256" key="1">
    <source>
        <dbReference type="SAM" id="Phobius"/>
    </source>
</evidence>
<evidence type="ECO:0000313" key="3">
    <source>
        <dbReference type="Proteomes" id="UP000076837"/>
    </source>
</evidence>
<keyword evidence="1" id="KW-1133">Transmembrane helix</keyword>
<dbReference type="EMBL" id="JYNV01000302">
    <property type="protein sequence ID" value="KZM19096.1"/>
    <property type="molecule type" value="Genomic_DNA"/>
</dbReference>
<evidence type="ECO:0000313" key="2">
    <source>
        <dbReference type="EMBL" id="KZM19096.1"/>
    </source>
</evidence>
<feature type="transmembrane region" description="Helical" evidence="1">
    <location>
        <begin position="57"/>
        <end position="75"/>
    </location>
</feature>
<proteinExistence type="predicted"/>
<reference evidence="2 3" key="1">
    <citation type="journal article" date="2016" name="Sci. Rep.">
        <title>Draft genome sequencing and secretome analysis of fungal phytopathogen Ascochyta rabiei provides insight into the necrotrophic effector repertoire.</title>
        <authorList>
            <person name="Verma S."/>
            <person name="Gazara R.K."/>
            <person name="Nizam S."/>
            <person name="Parween S."/>
            <person name="Chattopadhyay D."/>
            <person name="Verma P.K."/>
        </authorList>
    </citation>
    <scope>NUCLEOTIDE SEQUENCE [LARGE SCALE GENOMIC DNA]</scope>
    <source>
        <strain evidence="2 3">ArDII</strain>
    </source>
</reference>
<dbReference type="Proteomes" id="UP000076837">
    <property type="component" value="Unassembled WGS sequence"/>
</dbReference>
<gene>
    <name evidence="2" type="ORF">ST47_g9767</name>
</gene>
<name>A0A162WL85_DIDRA</name>